<dbReference type="PIRSF" id="PIRSF000484">
    <property type="entry name" value="NAPRT"/>
    <property type="match status" value="1"/>
</dbReference>
<dbReference type="GO" id="GO:0016757">
    <property type="term" value="F:glycosyltransferase activity"/>
    <property type="evidence" value="ECO:0007669"/>
    <property type="project" value="UniProtKB-KW"/>
</dbReference>
<dbReference type="PANTHER" id="PTHR11098">
    <property type="entry name" value="NICOTINATE PHOSPHORIBOSYLTRANSFERASE"/>
    <property type="match status" value="1"/>
</dbReference>
<dbReference type="Pfam" id="PF17767">
    <property type="entry name" value="NAPRTase_N"/>
    <property type="match status" value="1"/>
</dbReference>
<dbReference type="GO" id="GO:0034355">
    <property type="term" value="P:NAD+ biosynthetic process via the salvage pathway"/>
    <property type="evidence" value="ECO:0007669"/>
    <property type="project" value="TreeGrafter"/>
</dbReference>
<feature type="modified residue" description="Phosphohistidine; by autocatalysis" evidence="7">
    <location>
        <position position="229"/>
    </location>
</feature>
<organism evidence="11 12">
    <name type="scientific">Marinobacter psychrophilus</name>
    <dbReference type="NCBI Taxonomy" id="330734"/>
    <lineage>
        <taxon>Bacteria</taxon>
        <taxon>Pseudomonadati</taxon>
        <taxon>Pseudomonadota</taxon>
        <taxon>Gammaproteobacteria</taxon>
        <taxon>Pseudomonadales</taxon>
        <taxon>Marinobacteraceae</taxon>
        <taxon>Marinobacter</taxon>
    </lineage>
</organism>
<keyword evidence="11" id="KW-0808">Transferase</keyword>
<dbReference type="KEGG" id="mpq:ABA45_01855"/>
<dbReference type="InterPro" id="IPR040727">
    <property type="entry name" value="NAPRTase_N"/>
</dbReference>
<comment type="similarity">
    <text evidence="2 7 8">Belongs to the NAPRTase family.</text>
</comment>
<dbReference type="InterPro" id="IPR006406">
    <property type="entry name" value="Nic_PRibTrfase"/>
</dbReference>
<dbReference type="CDD" id="cd01401">
    <property type="entry name" value="PncB_like"/>
    <property type="match status" value="1"/>
</dbReference>
<evidence type="ECO:0000256" key="5">
    <source>
        <dbReference type="ARBA" id="ARBA00022598"/>
    </source>
</evidence>
<comment type="function">
    <text evidence="7 8">Catalyzes the synthesis of beta-nicotinate D-ribonucleotide from nicotinate and 5-phospho-D-ribose 1-phosphate at the expense of ATP.</text>
</comment>
<comment type="pathway">
    <text evidence="1 7 8">Cofactor biosynthesis; NAD(+) biosynthesis; nicotinate D-ribonucleotide from nicotinate: step 1/1.</text>
</comment>
<dbReference type="EC" id="6.3.4.21" evidence="3 7"/>
<dbReference type="GO" id="GO:0004516">
    <property type="term" value="F:nicotinate phosphoribosyltransferase activity"/>
    <property type="evidence" value="ECO:0007669"/>
    <property type="project" value="UniProtKB-UniRule"/>
</dbReference>
<dbReference type="NCBIfam" id="TIGR01514">
    <property type="entry name" value="NAPRTase"/>
    <property type="match status" value="1"/>
</dbReference>
<keyword evidence="5 7" id="KW-0436">Ligase</keyword>
<dbReference type="HAMAP" id="MF_00570">
    <property type="entry name" value="NAPRTase"/>
    <property type="match status" value="1"/>
</dbReference>
<dbReference type="AlphaFoldDB" id="A0A0H4I131"/>
<evidence type="ECO:0000313" key="12">
    <source>
        <dbReference type="Proteomes" id="UP000036406"/>
    </source>
</evidence>
<accession>A0A0H4I131</accession>
<comment type="catalytic activity">
    <reaction evidence="7 8">
        <text>5-phospho-alpha-D-ribose 1-diphosphate + nicotinate + ATP + H2O = nicotinate beta-D-ribonucleotide + ADP + phosphate + diphosphate</text>
        <dbReference type="Rhea" id="RHEA:36163"/>
        <dbReference type="ChEBI" id="CHEBI:15377"/>
        <dbReference type="ChEBI" id="CHEBI:30616"/>
        <dbReference type="ChEBI" id="CHEBI:32544"/>
        <dbReference type="ChEBI" id="CHEBI:33019"/>
        <dbReference type="ChEBI" id="CHEBI:43474"/>
        <dbReference type="ChEBI" id="CHEBI:57502"/>
        <dbReference type="ChEBI" id="CHEBI:58017"/>
        <dbReference type="ChEBI" id="CHEBI:456216"/>
        <dbReference type="EC" id="6.3.4.21"/>
    </reaction>
</comment>
<dbReference type="PATRIC" id="fig|330734.3.peg.406"/>
<dbReference type="InterPro" id="IPR007229">
    <property type="entry name" value="Nic_PRibTrfase-Fam"/>
</dbReference>
<evidence type="ECO:0000259" key="10">
    <source>
        <dbReference type="Pfam" id="PF17767"/>
    </source>
</evidence>
<keyword evidence="11" id="KW-0328">Glycosyltransferase</keyword>
<evidence type="ECO:0000256" key="4">
    <source>
        <dbReference type="ARBA" id="ARBA00022553"/>
    </source>
</evidence>
<dbReference type="PANTHER" id="PTHR11098:SF1">
    <property type="entry name" value="NICOTINATE PHOSPHORIBOSYLTRANSFERASE"/>
    <property type="match status" value="1"/>
</dbReference>
<evidence type="ECO:0000313" key="11">
    <source>
        <dbReference type="EMBL" id="AKO51325.1"/>
    </source>
</evidence>
<dbReference type="SUPFAM" id="SSF51690">
    <property type="entry name" value="Nicotinate/Quinolinate PRTase C-terminal domain-like"/>
    <property type="match status" value="1"/>
</dbReference>
<evidence type="ECO:0000256" key="7">
    <source>
        <dbReference type="HAMAP-Rule" id="MF_00570"/>
    </source>
</evidence>
<dbReference type="Proteomes" id="UP000036406">
    <property type="component" value="Chromosome"/>
</dbReference>
<dbReference type="InterPro" id="IPR036068">
    <property type="entry name" value="Nicotinate_pribotase-like_C"/>
</dbReference>
<evidence type="ECO:0000256" key="3">
    <source>
        <dbReference type="ARBA" id="ARBA00013236"/>
    </source>
</evidence>
<protein>
    <recommendedName>
        <fullName evidence="3 7">Nicotinate phosphoribosyltransferase</fullName>
        <shortName evidence="7">NAPRTase</shortName>
        <ecNumber evidence="3 7">6.3.4.21</ecNumber>
    </recommendedName>
</protein>
<evidence type="ECO:0000256" key="8">
    <source>
        <dbReference type="RuleBase" id="RU003838"/>
    </source>
</evidence>
<evidence type="ECO:0000256" key="1">
    <source>
        <dbReference type="ARBA" id="ARBA00004952"/>
    </source>
</evidence>
<evidence type="ECO:0000256" key="2">
    <source>
        <dbReference type="ARBA" id="ARBA00010897"/>
    </source>
</evidence>
<keyword evidence="12" id="KW-1185">Reference proteome</keyword>
<evidence type="ECO:0000256" key="6">
    <source>
        <dbReference type="ARBA" id="ARBA00022642"/>
    </source>
</evidence>
<name>A0A0H4I131_9GAMM</name>
<proteinExistence type="inferred from homology"/>
<dbReference type="GO" id="GO:0005829">
    <property type="term" value="C:cytosol"/>
    <property type="evidence" value="ECO:0007669"/>
    <property type="project" value="TreeGrafter"/>
</dbReference>
<dbReference type="UniPathway" id="UPA00253">
    <property type="reaction ID" value="UER00457"/>
</dbReference>
<reference evidence="11 12" key="1">
    <citation type="submission" date="2015-05" db="EMBL/GenBank/DDBJ databases">
        <title>Complete genome of Marinobacter psychrophilus strain 20041T isolated from sea-ice of the Canadian Basin.</title>
        <authorList>
            <person name="Song L."/>
            <person name="Ren L."/>
            <person name="Yu Y."/>
            <person name="Wang X."/>
        </authorList>
    </citation>
    <scope>NUCLEOTIDE SEQUENCE [LARGE SCALE GENOMIC DNA]</scope>
    <source>
        <strain evidence="11 12">20041</strain>
    </source>
</reference>
<sequence length="410" mass="47022">MNATVDKSLFRQQTITSAMDTDAYKLHMQQVVFEKYAPVIVKYKFRCRTDENLAQYVDEIRKALHDLDGLGFTEDELTYLSKIRFLKPAFIDFLRQYRFDPKRYLSIRVEQGKLVIECNGPWLYAILFEIPVLAIVSEVRNRRRYGNVDEGLFQDVLYEKVEQLKLELDRRGIESFKFADFGTRRRFSYTVHNRVVGYLTKALPDNFIGTSNYHLAQKYNLTAIGTMAHEYLQAHQALVNVAQSQKEALEVWNQVYRGRLGVALTDCITADAFLADFDYLFSVLFSGVRHDSGDPIIWGEKFIAHYEALGIDPMTKTLVFSDGLNFNRALDIAEHFQGRIQTSFGIGTFLSNDLGDYVTPDGDVYTPLNIVMKMVECNGMPVAKISDEPGKSMCDDPVYLANLKARFNVQ</sequence>
<dbReference type="Gene3D" id="3.20.140.10">
    <property type="entry name" value="nicotinate phosphoribosyltransferase"/>
    <property type="match status" value="1"/>
</dbReference>
<dbReference type="STRING" id="330734.ABA45_01855"/>
<evidence type="ECO:0000259" key="9">
    <source>
        <dbReference type="Pfam" id="PF04095"/>
    </source>
</evidence>
<dbReference type="Pfam" id="PF04095">
    <property type="entry name" value="NAPRTase"/>
    <property type="match status" value="1"/>
</dbReference>
<dbReference type="InterPro" id="IPR041525">
    <property type="entry name" value="N/Namide_PRibTrfase"/>
</dbReference>
<comment type="PTM">
    <text evidence="7 8">Transiently phosphorylated on a His residue during the reaction cycle. Phosphorylation strongly increases the affinity for substrates and increases the rate of nicotinate D-ribonucleotide production. Dephosphorylation regenerates the low-affinity form of the enzyme, leading to product release.</text>
</comment>
<feature type="domain" description="Nicotinate/nicotinamide phosphoribosyltransferase" evidence="9">
    <location>
        <begin position="176"/>
        <end position="409"/>
    </location>
</feature>
<keyword evidence="4 7" id="KW-0597">Phosphoprotein</keyword>
<gene>
    <name evidence="7" type="primary">pncB</name>
    <name evidence="11" type="ORF">ABA45_01855</name>
</gene>
<feature type="domain" description="Nicotinate phosphoribosyltransferase N-terminal" evidence="10">
    <location>
        <begin position="19"/>
        <end position="137"/>
    </location>
</feature>
<dbReference type="SUPFAM" id="SSF54675">
    <property type="entry name" value="Nicotinate/Quinolinate PRTase N-terminal domain-like"/>
    <property type="match status" value="1"/>
</dbReference>
<dbReference type="EMBL" id="CP011494">
    <property type="protein sequence ID" value="AKO51325.1"/>
    <property type="molecule type" value="Genomic_DNA"/>
</dbReference>
<keyword evidence="6 7" id="KW-0662">Pyridine nucleotide biosynthesis</keyword>
<dbReference type="NCBIfam" id="NF003704">
    <property type="entry name" value="PRK05321.1"/>
    <property type="match status" value="1"/>
</dbReference>
<dbReference type="RefSeq" id="WP_048384026.1">
    <property type="nucleotide sequence ID" value="NZ_CP011494.1"/>
</dbReference>